<gene>
    <name evidence="2" type="ORF">B0J12DRAFT_693762</name>
</gene>
<feature type="compositionally biased region" description="Acidic residues" evidence="1">
    <location>
        <begin position="97"/>
        <end position="108"/>
    </location>
</feature>
<feature type="region of interest" description="Disordered" evidence="1">
    <location>
        <begin position="305"/>
        <end position="325"/>
    </location>
</feature>
<feature type="compositionally biased region" description="Polar residues" evidence="1">
    <location>
        <begin position="62"/>
        <end position="78"/>
    </location>
</feature>
<accession>A0ABQ8GW02</accession>
<feature type="region of interest" description="Disordered" evidence="1">
    <location>
        <begin position="263"/>
        <end position="292"/>
    </location>
</feature>
<evidence type="ECO:0000313" key="3">
    <source>
        <dbReference type="Proteomes" id="UP000774617"/>
    </source>
</evidence>
<feature type="compositionally biased region" description="Low complexity" evidence="1">
    <location>
        <begin position="43"/>
        <end position="52"/>
    </location>
</feature>
<organism evidence="2 3">
    <name type="scientific">Macrophomina phaseolina</name>
    <dbReference type="NCBI Taxonomy" id="35725"/>
    <lineage>
        <taxon>Eukaryota</taxon>
        <taxon>Fungi</taxon>
        <taxon>Dikarya</taxon>
        <taxon>Ascomycota</taxon>
        <taxon>Pezizomycotina</taxon>
        <taxon>Dothideomycetes</taxon>
        <taxon>Dothideomycetes incertae sedis</taxon>
        <taxon>Botryosphaeriales</taxon>
        <taxon>Botryosphaeriaceae</taxon>
        <taxon>Macrophomina</taxon>
    </lineage>
</organism>
<feature type="compositionally biased region" description="Gly residues" evidence="1">
    <location>
        <begin position="305"/>
        <end position="321"/>
    </location>
</feature>
<dbReference type="EMBL" id="JAGTJR010000001">
    <property type="protein sequence ID" value="KAH7065419.1"/>
    <property type="molecule type" value="Genomic_DNA"/>
</dbReference>
<dbReference type="Proteomes" id="UP000774617">
    <property type="component" value="Unassembled WGS sequence"/>
</dbReference>
<feature type="region of interest" description="Disordered" evidence="1">
    <location>
        <begin position="1"/>
        <end position="108"/>
    </location>
</feature>
<evidence type="ECO:0000313" key="2">
    <source>
        <dbReference type="EMBL" id="KAH7065419.1"/>
    </source>
</evidence>
<evidence type="ECO:0000256" key="1">
    <source>
        <dbReference type="SAM" id="MobiDB-lite"/>
    </source>
</evidence>
<proteinExistence type="predicted"/>
<name>A0ABQ8GW02_9PEZI</name>
<feature type="compositionally biased region" description="Low complexity" evidence="1">
    <location>
        <begin position="9"/>
        <end position="24"/>
    </location>
</feature>
<protein>
    <submittedName>
        <fullName evidence="2">Uncharacterized protein</fullName>
    </submittedName>
</protein>
<sequence length="341" mass="35831">MAAQHQTRRPSSSASSSTTRPSSAHPQLRLPLSHHGLPRAPTSPGSSYSSRSQRYEPLSKGRPTTSTSRPQSVSTARSSLAIRTDSRRTSTRRYNDYDDADDDDAAYYSSEEEDDALLRSSSHFFRLSLAASTSNTTTSDAPPSPPMTPFSPGAFPGEGPDDGASTITAAQCCPHCRCSLPAAPSTQAAPPKRFTPHQQQLSALQTHAAAAAAVQRARSMEELPSPIRRMLSTRSVGGARNPYAEQDVVRRGGCEAGDPAIQSGLPVGGDAAMTPPPSSGGSRGSRGASGSFASKFGKKIKEKLGGGVAGEHGAVGPGVGAGRASRRVEYEEMEEVHWTEI</sequence>
<reference evidence="2 3" key="1">
    <citation type="journal article" date="2021" name="Nat. Commun.">
        <title>Genetic determinants of endophytism in the Arabidopsis root mycobiome.</title>
        <authorList>
            <person name="Mesny F."/>
            <person name="Miyauchi S."/>
            <person name="Thiergart T."/>
            <person name="Pickel B."/>
            <person name="Atanasova L."/>
            <person name="Karlsson M."/>
            <person name="Huettel B."/>
            <person name="Barry K.W."/>
            <person name="Haridas S."/>
            <person name="Chen C."/>
            <person name="Bauer D."/>
            <person name="Andreopoulos W."/>
            <person name="Pangilinan J."/>
            <person name="LaButti K."/>
            <person name="Riley R."/>
            <person name="Lipzen A."/>
            <person name="Clum A."/>
            <person name="Drula E."/>
            <person name="Henrissat B."/>
            <person name="Kohler A."/>
            <person name="Grigoriev I.V."/>
            <person name="Martin F.M."/>
            <person name="Hacquard S."/>
        </authorList>
    </citation>
    <scope>NUCLEOTIDE SEQUENCE [LARGE SCALE GENOMIC DNA]</scope>
    <source>
        <strain evidence="2 3">MPI-SDFR-AT-0080</strain>
    </source>
</reference>
<feature type="compositionally biased region" description="Basic and acidic residues" evidence="1">
    <location>
        <begin position="84"/>
        <end position="96"/>
    </location>
</feature>
<feature type="region of interest" description="Disordered" evidence="1">
    <location>
        <begin position="134"/>
        <end position="163"/>
    </location>
</feature>
<comment type="caution">
    <text evidence="2">The sequence shown here is derived from an EMBL/GenBank/DDBJ whole genome shotgun (WGS) entry which is preliminary data.</text>
</comment>
<keyword evidence="3" id="KW-1185">Reference proteome</keyword>